<dbReference type="STRING" id="378806.STAUR_3965"/>
<dbReference type="HOGENOM" id="CLU_1947534_0_0_7"/>
<protein>
    <submittedName>
        <fullName evidence="2">Uncharacterized protein</fullName>
    </submittedName>
</protein>
<proteinExistence type="predicted"/>
<name>E3FL45_STIAD</name>
<reference evidence="2 3" key="1">
    <citation type="journal article" date="2011" name="Mol. Biol. Evol.">
        <title>Comparative genomic analysis of fruiting body formation in Myxococcales.</title>
        <authorList>
            <person name="Huntley S."/>
            <person name="Hamann N."/>
            <person name="Wegener-Feldbrugge S."/>
            <person name="Treuner-Lange A."/>
            <person name="Kube M."/>
            <person name="Reinhardt R."/>
            <person name="Klages S."/>
            <person name="Muller R."/>
            <person name="Ronning C.M."/>
            <person name="Nierman W.C."/>
            <person name="Sogaard-Andersen L."/>
        </authorList>
    </citation>
    <scope>NUCLEOTIDE SEQUENCE [LARGE SCALE GENOMIC DNA]</scope>
    <source>
        <strain evidence="2 3">DW4/3-1</strain>
    </source>
</reference>
<organism evidence="2 3">
    <name type="scientific">Stigmatella aurantiaca (strain DW4/3-1)</name>
    <dbReference type="NCBI Taxonomy" id="378806"/>
    <lineage>
        <taxon>Bacteria</taxon>
        <taxon>Pseudomonadati</taxon>
        <taxon>Myxococcota</taxon>
        <taxon>Myxococcia</taxon>
        <taxon>Myxococcales</taxon>
        <taxon>Cystobacterineae</taxon>
        <taxon>Archangiaceae</taxon>
        <taxon>Stigmatella</taxon>
    </lineage>
</organism>
<dbReference type="EMBL" id="CP002271">
    <property type="protein sequence ID" value="ADO71753.1"/>
    <property type="molecule type" value="Genomic_DNA"/>
</dbReference>
<accession>E3FL45</accession>
<evidence type="ECO:0000256" key="1">
    <source>
        <dbReference type="SAM" id="MobiDB-lite"/>
    </source>
</evidence>
<sequence>MVQHTLRKFLLYDPALCNAGYCWRGSFWMPVGRRSGIPRIRRHVLPAPRSHRRNRCPGDPPVSPLPSKPGGAAAKRPVNLERCLDSCVAGGHVLIQFCNDISDAEIRAVCFSKLNESEANCRNFCFNYF</sequence>
<gene>
    <name evidence="2" type="ordered locus">STAUR_3965</name>
</gene>
<evidence type="ECO:0000313" key="2">
    <source>
        <dbReference type="EMBL" id="ADO71753.1"/>
    </source>
</evidence>
<feature type="compositionally biased region" description="Pro residues" evidence="1">
    <location>
        <begin position="58"/>
        <end position="67"/>
    </location>
</feature>
<feature type="region of interest" description="Disordered" evidence="1">
    <location>
        <begin position="49"/>
        <end position="74"/>
    </location>
</feature>
<dbReference type="AlphaFoldDB" id="E3FL45"/>
<dbReference type="KEGG" id="sur:STAUR_3965"/>
<evidence type="ECO:0000313" key="3">
    <source>
        <dbReference type="Proteomes" id="UP000001351"/>
    </source>
</evidence>
<dbReference type="Proteomes" id="UP000001351">
    <property type="component" value="Chromosome"/>
</dbReference>
<keyword evidence="3" id="KW-1185">Reference proteome</keyword>
<dbReference type="eggNOG" id="ENOG5031IMF">
    <property type="taxonomic scope" value="Bacteria"/>
</dbReference>